<evidence type="ECO:0000256" key="3">
    <source>
        <dbReference type="ARBA" id="ARBA00022692"/>
    </source>
</evidence>
<evidence type="ECO:0000256" key="5">
    <source>
        <dbReference type="ARBA" id="ARBA00023136"/>
    </source>
</evidence>
<keyword evidence="9" id="KW-1185">Reference proteome</keyword>
<dbReference type="GO" id="GO:0005886">
    <property type="term" value="C:plasma membrane"/>
    <property type="evidence" value="ECO:0007669"/>
    <property type="project" value="UniProtKB-SubCell"/>
</dbReference>
<proteinExistence type="predicted"/>
<dbReference type="Gene3D" id="1.20.1250.20">
    <property type="entry name" value="MFS general substrate transporter like domains"/>
    <property type="match status" value="1"/>
</dbReference>
<evidence type="ECO:0000256" key="2">
    <source>
        <dbReference type="ARBA" id="ARBA00022475"/>
    </source>
</evidence>
<comment type="subcellular location">
    <subcellularLocation>
        <location evidence="1">Cell membrane</location>
        <topology evidence="1">Multi-pass membrane protein</topology>
    </subcellularLocation>
</comment>
<evidence type="ECO:0000313" key="9">
    <source>
        <dbReference type="Proteomes" id="UP000253941"/>
    </source>
</evidence>
<dbReference type="InterPro" id="IPR020846">
    <property type="entry name" value="MFS_dom"/>
</dbReference>
<evidence type="ECO:0000313" key="8">
    <source>
        <dbReference type="EMBL" id="RDD62928.1"/>
    </source>
</evidence>
<dbReference type="GO" id="GO:0022857">
    <property type="term" value="F:transmembrane transporter activity"/>
    <property type="evidence" value="ECO:0007669"/>
    <property type="project" value="InterPro"/>
</dbReference>
<dbReference type="Proteomes" id="UP000253941">
    <property type="component" value="Unassembled WGS sequence"/>
</dbReference>
<evidence type="ECO:0000259" key="7">
    <source>
        <dbReference type="PROSITE" id="PS50850"/>
    </source>
</evidence>
<sequence>MIALTALLCAAQVLGMLSTATFPALIPEFVDAWGLSNSAAGFVSGAYFAGYIAAVPVLVSLTDREDARLIYLGSQCLGGLAALGFALFATGFWTAVVFRVLGGVGLAGTYMVGARILSDRVEGTRQSRAIAWYTAHFGIGTSLSVLVAGEVAGMLDWQWAYGVSAAGHLAAVALVAFGLRPMGRPEERPEGAVLDLRPVLKNRPAMAYVLAYSAHVWELFAFRTWLVAFLTFALVTQGAGNGLNPTRVATVILLLGTPASILGNEAAVAFGRRRAVAIVMAVSAAMALGLGFTAAWPVGWMLAAFAIYGVTVMADSGALTAGAVAASDPERRGATMALHTLLGFAAGTLGPLTAGAVLDFSGGESSLLAWGLCFASMGIVAFLGPVVLARVGR</sequence>
<feature type="transmembrane region" description="Helical" evidence="6">
    <location>
        <begin position="246"/>
        <end position="263"/>
    </location>
</feature>
<feature type="transmembrane region" description="Helical" evidence="6">
    <location>
        <begin position="159"/>
        <end position="179"/>
    </location>
</feature>
<keyword evidence="4 6" id="KW-1133">Transmembrane helix</keyword>
<comment type="caution">
    <text evidence="8">The sequence shown here is derived from an EMBL/GenBank/DDBJ whole genome shotgun (WGS) entry which is preliminary data.</text>
</comment>
<evidence type="ECO:0000256" key="6">
    <source>
        <dbReference type="SAM" id="Phobius"/>
    </source>
</evidence>
<dbReference type="InterPro" id="IPR036259">
    <property type="entry name" value="MFS_trans_sf"/>
</dbReference>
<keyword evidence="5 6" id="KW-0472">Membrane</keyword>
<evidence type="ECO:0000256" key="4">
    <source>
        <dbReference type="ARBA" id="ARBA00022989"/>
    </source>
</evidence>
<dbReference type="InterPro" id="IPR050189">
    <property type="entry name" value="MFS_Efflux_Transporters"/>
</dbReference>
<name>A0A369TCC2_9PROT</name>
<feature type="domain" description="Major facilitator superfamily (MFS) profile" evidence="7">
    <location>
        <begin position="4"/>
        <end position="393"/>
    </location>
</feature>
<keyword evidence="2" id="KW-1003">Cell membrane</keyword>
<dbReference type="InterPro" id="IPR011701">
    <property type="entry name" value="MFS"/>
</dbReference>
<feature type="transmembrane region" description="Helical" evidence="6">
    <location>
        <begin position="69"/>
        <end position="90"/>
    </location>
</feature>
<dbReference type="PANTHER" id="PTHR43124">
    <property type="entry name" value="PURINE EFFLUX PUMP PBUE"/>
    <property type="match status" value="1"/>
</dbReference>
<evidence type="ECO:0000256" key="1">
    <source>
        <dbReference type="ARBA" id="ARBA00004651"/>
    </source>
</evidence>
<dbReference type="PROSITE" id="PS50850">
    <property type="entry name" value="MFS"/>
    <property type="match status" value="1"/>
</dbReference>
<feature type="transmembrane region" description="Helical" evidence="6">
    <location>
        <begin position="96"/>
        <end position="117"/>
    </location>
</feature>
<dbReference type="RefSeq" id="WP_114580878.1">
    <property type="nucleotide sequence ID" value="NZ_QPMH01000003.1"/>
</dbReference>
<accession>A0A369TCC2</accession>
<feature type="transmembrane region" description="Helical" evidence="6">
    <location>
        <begin position="367"/>
        <end position="389"/>
    </location>
</feature>
<keyword evidence="3 6" id="KW-0812">Transmembrane</keyword>
<feature type="transmembrane region" description="Helical" evidence="6">
    <location>
        <begin position="302"/>
        <end position="326"/>
    </location>
</feature>
<dbReference type="EMBL" id="QPMH01000003">
    <property type="protein sequence ID" value="RDD62928.1"/>
    <property type="molecule type" value="Genomic_DNA"/>
</dbReference>
<feature type="transmembrane region" description="Helical" evidence="6">
    <location>
        <begin position="129"/>
        <end position="147"/>
    </location>
</feature>
<dbReference type="SUPFAM" id="SSF103473">
    <property type="entry name" value="MFS general substrate transporter"/>
    <property type="match status" value="1"/>
</dbReference>
<dbReference type="PANTHER" id="PTHR43124:SF3">
    <property type="entry name" value="CHLORAMPHENICOL EFFLUX PUMP RV0191"/>
    <property type="match status" value="1"/>
</dbReference>
<organism evidence="8 9">
    <name type="scientific">Ferruginivarius sediminum</name>
    <dbReference type="NCBI Taxonomy" id="2661937"/>
    <lineage>
        <taxon>Bacteria</taxon>
        <taxon>Pseudomonadati</taxon>
        <taxon>Pseudomonadota</taxon>
        <taxon>Alphaproteobacteria</taxon>
        <taxon>Rhodospirillales</taxon>
        <taxon>Rhodospirillaceae</taxon>
        <taxon>Ferruginivarius</taxon>
    </lineage>
</organism>
<reference evidence="8 9" key="1">
    <citation type="submission" date="2018-07" db="EMBL/GenBank/DDBJ databases">
        <title>Venubactetium sediminum gen. nov., sp. nov., isolated from a marine solar saltern.</title>
        <authorList>
            <person name="Wang S."/>
        </authorList>
    </citation>
    <scope>NUCLEOTIDE SEQUENCE [LARGE SCALE GENOMIC DNA]</scope>
    <source>
        <strain evidence="8 9">WD2A32</strain>
    </source>
</reference>
<protein>
    <submittedName>
        <fullName evidence="8">MFS transporter</fullName>
    </submittedName>
</protein>
<feature type="transmembrane region" description="Helical" evidence="6">
    <location>
        <begin position="207"/>
        <end position="234"/>
    </location>
</feature>
<dbReference type="Pfam" id="PF07690">
    <property type="entry name" value="MFS_1"/>
    <property type="match status" value="1"/>
</dbReference>
<feature type="transmembrane region" description="Helical" evidence="6">
    <location>
        <begin position="275"/>
        <end position="296"/>
    </location>
</feature>
<feature type="transmembrane region" description="Helical" evidence="6">
    <location>
        <begin position="338"/>
        <end position="361"/>
    </location>
</feature>
<feature type="transmembrane region" description="Helical" evidence="6">
    <location>
        <begin position="39"/>
        <end position="62"/>
    </location>
</feature>
<dbReference type="AlphaFoldDB" id="A0A369TCC2"/>
<gene>
    <name evidence="8" type="ORF">DRB17_03900</name>
</gene>